<dbReference type="PANTHER" id="PTHR43788:SF6">
    <property type="entry name" value="DNA HELICASE B"/>
    <property type="match status" value="1"/>
</dbReference>
<dbReference type="CDD" id="cd18809">
    <property type="entry name" value="SF1_C_RecD"/>
    <property type="match status" value="1"/>
</dbReference>
<dbReference type="InterPro" id="IPR029493">
    <property type="entry name" value="RecD2-like_HHH"/>
</dbReference>
<evidence type="ECO:0000313" key="6">
    <source>
        <dbReference type="Proteomes" id="UP000460318"/>
    </source>
</evidence>
<evidence type="ECO:0000313" key="5">
    <source>
        <dbReference type="EMBL" id="MWV44952.1"/>
    </source>
</evidence>
<dbReference type="CDD" id="cd17933">
    <property type="entry name" value="DEXSc_RecD-like"/>
    <property type="match status" value="1"/>
</dbReference>
<evidence type="ECO:0000256" key="2">
    <source>
        <dbReference type="ARBA" id="ARBA00022840"/>
    </source>
</evidence>
<dbReference type="GO" id="GO:0005524">
    <property type="term" value="F:ATP binding"/>
    <property type="evidence" value="ECO:0007669"/>
    <property type="project" value="UniProtKB-KW"/>
</dbReference>
<dbReference type="Gene3D" id="1.10.10.2220">
    <property type="match status" value="1"/>
</dbReference>
<dbReference type="GO" id="GO:0009338">
    <property type="term" value="C:exodeoxyribonuclease V complex"/>
    <property type="evidence" value="ECO:0007669"/>
    <property type="project" value="TreeGrafter"/>
</dbReference>
<dbReference type="Pfam" id="PF13604">
    <property type="entry name" value="AAA_30"/>
    <property type="match status" value="1"/>
</dbReference>
<dbReference type="SUPFAM" id="SSF52540">
    <property type="entry name" value="P-loop containing nucleoside triphosphate hydrolases"/>
    <property type="match status" value="2"/>
</dbReference>
<gene>
    <name evidence="5" type="ORF">GRF59_15120</name>
</gene>
<reference evidence="5 6" key="1">
    <citation type="submission" date="2019-12" db="EMBL/GenBank/DDBJ databases">
        <title>Paenibacillus sp. nov., an endophytic bacterium isolated from the stem of Dendrobium.</title>
        <authorList>
            <person name="Zhao R."/>
        </authorList>
    </citation>
    <scope>NUCLEOTIDE SEQUENCE [LARGE SCALE GENOMIC DNA]</scope>
    <source>
        <strain evidence="5 6">HJL G12</strain>
    </source>
</reference>
<name>A0A7X3IJ67_9BACL</name>
<dbReference type="InterPro" id="IPR027785">
    <property type="entry name" value="UvrD-like_helicase_C"/>
</dbReference>
<dbReference type="GO" id="GO:0017116">
    <property type="term" value="F:single-stranded DNA helicase activity"/>
    <property type="evidence" value="ECO:0007669"/>
    <property type="project" value="TreeGrafter"/>
</dbReference>
<organism evidence="5 6">
    <name type="scientific">Paenibacillus dendrobii</name>
    <dbReference type="NCBI Taxonomy" id="2691084"/>
    <lineage>
        <taxon>Bacteria</taxon>
        <taxon>Bacillati</taxon>
        <taxon>Bacillota</taxon>
        <taxon>Bacilli</taxon>
        <taxon>Bacillales</taxon>
        <taxon>Paenibacillaceae</taxon>
        <taxon>Paenibacillus</taxon>
    </lineage>
</organism>
<keyword evidence="1" id="KW-0547">Nucleotide-binding</keyword>
<evidence type="ECO:0000259" key="4">
    <source>
        <dbReference type="Pfam" id="PF14490"/>
    </source>
</evidence>
<dbReference type="Pfam" id="PF14490">
    <property type="entry name" value="HHH_RecD2"/>
    <property type="match status" value="1"/>
</dbReference>
<dbReference type="RefSeq" id="WP_160498559.1">
    <property type="nucleotide sequence ID" value="NZ_WUBI01000002.1"/>
</dbReference>
<protein>
    <submittedName>
        <fullName evidence="5">AAA family ATPase</fullName>
    </submittedName>
</protein>
<comment type="caution">
    <text evidence="5">The sequence shown here is derived from an EMBL/GenBank/DDBJ whole genome shotgun (WGS) entry which is preliminary data.</text>
</comment>
<dbReference type="Gene3D" id="2.30.30.940">
    <property type="match status" value="1"/>
</dbReference>
<dbReference type="Pfam" id="PF13538">
    <property type="entry name" value="UvrD_C_2"/>
    <property type="match status" value="1"/>
</dbReference>
<evidence type="ECO:0000259" key="3">
    <source>
        <dbReference type="Pfam" id="PF13538"/>
    </source>
</evidence>
<dbReference type="InterPro" id="IPR027417">
    <property type="entry name" value="P-loop_NTPase"/>
</dbReference>
<feature type="domain" description="UvrD-like helicase C-terminal" evidence="3">
    <location>
        <begin position="672"/>
        <end position="719"/>
    </location>
</feature>
<dbReference type="PANTHER" id="PTHR43788">
    <property type="entry name" value="DNA2/NAM7 HELICASE FAMILY MEMBER"/>
    <property type="match status" value="1"/>
</dbReference>
<dbReference type="Proteomes" id="UP000460318">
    <property type="component" value="Unassembled WGS sequence"/>
</dbReference>
<dbReference type="InterPro" id="IPR050534">
    <property type="entry name" value="Coronavir_polyprotein_1ab"/>
</dbReference>
<keyword evidence="6" id="KW-1185">Reference proteome</keyword>
<accession>A0A7X3IJ67</accession>
<dbReference type="AlphaFoldDB" id="A0A7X3IJ67"/>
<evidence type="ECO:0000256" key="1">
    <source>
        <dbReference type="ARBA" id="ARBA00022741"/>
    </source>
</evidence>
<dbReference type="EMBL" id="WUBI01000002">
    <property type="protein sequence ID" value="MWV44952.1"/>
    <property type="molecule type" value="Genomic_DNA"/>
</dbReference>
<sequence>MSFIELKLTPVRMMFPKKEADNKNDFRIYACITNSSEVEKNEYGNVSIKGVMQRLELDTEYTAQIVLDKIDPKFGASYNIISIYQDVPETLDGQKEFLATMMTEIQLAEVYRTYPDEDIIELIMKDKFDYKKVKHFGEKTLIKIKNRIEENIEFKDILSKYARFGITYEIITKLKTLLGSIQLATQKLDECPYILTKLNGFGFKRADKIARAMGVQFNDENRIEYGIRYTLEDNEQQGHTFMYRDELLRSSSEKLEVEECLVEQILEKTGELKFIDDKVSLIKAYNAEKYIAKRLKMMLSESNGEELNFNPDEFIKQIENKYKDILVNGLTHQQKDFFRMIRHSKAGLLAGYAGTGKSQLQKFLIELLSQLKLTYTLLSPSAQAAKVTKQYTGFDAQTIHRKIGYGAGKDEEMMYEINEDFVIIDESGMTDIYILSSLLAKIKNPKARILFVGDDFQFLSIQAGNVLHDSIESGVIPMTKLDIVFRQEEGGLLDVATKIRKGEYFLKDDFEGKKLFGKDLLIHCLYQADMENGYKHYYNYLLNEYEPEEIMVLTPTKKNKLGTVQINKYIQSIVNAKSEDKLEYEYGKDNENVIRVGDYILNTTNMYRVKNLEETIVDIVNGDSGKVIDLKFEDAKTDSDELLERDKKGIIIEFDTGAFRIDYKDVFQLLAAWCRTGHKAQGDSAPAVLSIVDRSHKFQVSANMLYTMLTRAKKKGILITQAETINFAIRKVESKRRNTHLCELLRLDSFNE</sequence>
<proteinExistence type="predicted"/>
<dbReference type="Gene3D" id="3.40.50.300">
    <property type="entry name" value="P-loop containing nucleotide triphosphate hydrolases"/>
    <property type="match status" value="2"/>
</dbReference>
<dbReference type="GO" id="GO:0006310">
    <property type="term" value="P:DNA recombination"/>
    <property type="evidence" value="ECO:0007669"/>
    <property type="project" value="TreeGrafter"/>
</dbReference>
<feature type="domain" description="ATP-dependent RecD2 DNA helicase-like helix-hairpin-helix" evidence="4">
    <location>
        <begin position="152"/>
        <end position="241"/>
    </location>
</feature>
<keyword evidence="2" id="KW-0067">ATP-binding</keyword>